<protein>
    <recommendedName>
        <fullName evidence="2">Glycosyltransferase 2-like domain-containing protein</fullName>
    </recommendedName>
</protein>
<dbReference type="PANTHER" id="PTHR48090">
    <property type="entry name" value="UNDECAPRENYL-PHOSPHATE 4-DEOXY-4-FORMAMIDO-L-ARABINOSE TRANSFERASE-RELATED"/>
    <property type="match status" value="1"/>
</dbReference>
<feature type="transmembrane region" description="Helical" evidence="1">
    <location>
        <begin position="242"/>
        <end position="261"/>
    </location>
</feature>
<dbReference type="Pfam" id="PF00535">
    <property type="entry name" value="Glycos_transf_2"/>
    <property type="match status" value="1"/>
</dbReference>
<name>A0A2R8C6C5_9RHOB</name>
<keyword evidence="1" id="KW-1133">Transmembrane helix</keyword>
<dbReference type="OrthoDB" id="5291101at2"/>
<gene>
    <name evidence="3" type="ORF">TRM7615_01486</name>
</gene>
<dbReference type="PANTHER" id="PTHR48090:SF6">
    <property type="entry name" value="SLR5056 PROTEIN"/>
    <property type="match status" value="1"/>
</dbReference>
<sequence length="279" mass="30284">MTKATILIPAHNEAAVIGRTLWFLSRGLNLAEFQVIVIANGCSDATAARARAALPQAQVIECDTAGKCHAMNLGYAAADKSAPVVCMDADLDVTAESVAALSVAVTAEGTDAACGRMDVDTTHASTAVRAFYQGWRSNPYFDRGKFGGLFALSAKGAEQVFPLPDVTADDEYIRRSFCDAQIATVSRCIFVARSPTKLSALVSIRRRSLRGAREISKLGLPSPERTSRFRMLGRAFISPRDALPIAIFLAVVTWVRLVLLFETSQSLRWERDLTSRVVR</sequence>
<proteinExistence type="predicted"/>
<evidence type="ECO:0000259" key="2">
    <source>
        <dbReference type="Pfam" id="PF00535"/>
    </source>
</evidence>
<accession>A0A2R8C6C5</accession>
<keyword evidence="1" id="KW-0812">Transmembrane</keyword>
<dbReference type="InterPro" id="IPR029044">
    <property type="entry name" value="Nucleotide-diphossugar_trans"/>
</dbReference>
<dbReference type="AlphaFoldDB" id="A0A2R8C6C5"/>
<dbReference type="Gene3D" id="3.90.550.10">
    <property type="entry name" value="Spore Coat Polysaccharide Biosynthesis Protein SpsA, Chain A"/>
    <property type="match status" value="1"/>
</dbReference>
<dbReference type="InterPro" id="IPR001173">
    <property type="entry name" value="Glyco_trans_2-like"/>
</dbReference>
<keyword evidence="1" id="KW-0472">Membrane</keyword>
<reference evidence="4" key="1">
    <citation type="submission" date="2018-03" db="EMBL/GenBank/DDBJ databases">
        <authorList>
            <person name="Rodrigo-Torres L."/>
            <person name="Arahal R. D."/>
            <person name="Lucena T."/>
        </authorList>
    </citation>
    <scope>NUCLEOTIDE SEQUENCE [LARGE SCALE GENOMIC DNA]</scope>
    <source>
        <strain evidence="4">CECT 7615</strain>
    </source>
</reference>
<keyword evidence="4" id="KW-1185">Reference proteome</keyword>
<evidence type="ECO:0000313" key="4">
    <source>
        <dbReference type="Proteomes" id="UP000244898"/>
    </source>
</evidence>
<dbReference type="EMBL" id="ONZG01000003">
    <property type="protein sequence ID" value="SPJ27991.1"/>
    <property type="molecule type" value="Genomic_DNA"/>
</dbReference>
<evidence type="ECO:0000256" key="1">
    <source>
        <dbReference type="SAM" id="Phobius"/>
    </source>
</evidence>
<feature type="domain" description="Glycosyltransferase 2-like" evidence="2">
    <location>
        <begin position="5"/>
        <end position="130"/>
    </location>
</feature>
<organism evidence="3 4">
    <name type="scientific">Falsiruegeria mediterranea M17</name>
    <dbReference type="NCBI Taxonomy" id="1200281"/>
    <lineage>
        <taxon>Bacteria</taxon>
        <taxon>Pseudomonadati</taxon>
        <taxon>Pseudomonadota</taxon>
        <taxon>Alphaproteobacteria</taxon>
        <taxon>Rhodobacterales</taxon>
        <taxon>Roseobacteraceae</taxon>
        <taxon>Falsiruegeria</taxon>
    </lineage>
</organism>
<dbReference type="Proteomes" id="UP000244898">
    <property type="component" value="Unassembled WGS sequence"/>
</dbReference>
<dbReference type="InterPro" id="IPR050256">
    <property type="entry name" value="Glycosyltransferase_2"/>
</dbReference>
<evidence type="ECO:0000313" key="3">
    <source>
        <dbReference type="EMBL" id="SPJ27991.1"/>
    </source>
</evidence>
<dbReference type="SUPFAM" id="SSF53448">
    <property type="entry name" value="Nucleotide-diphospho-sugar transferases"/>
    <property type="match status" value="1"/>
</dbReference>
<dbReference type="RefSeq" id="WP_108786251.1">
    <property type="nucleotide sequence ID" value="NZ_ONZG01000003.1"/>
</dbReference>